<keyword evidence="3" id="KW-1185">Reference proteome</keyword>
<feature type="region of interest" description="Disordered" evidence="1">
    <location>
        <begin position="1"/>
        <end position="52"/>
    </location>
</feature>
<dbReference type="RefSeq" id="WP_159045617.1">
    <property type="nucleotide sequence ID" value="NZ_LIRI01000424.1"/>
</dbReference>
<protein>
    <submittedName>
        <fullName evidence="2">Uncharacterized protein</fullName>
    </submittedName>
</protein>
<feature type="compositionally biased region" description="Low complexity" evidence="1">
    <location>
        <begin position="1"/>
        <end position="18"/>
    </location>
</feature>
<accession>A0A542UDU6</accession>
<reference evidence="2 3" key="1">
    <citation type="submission" date="2019-06" db="EMBL/GenBank/DDBJ databases">
        <title>Sequencing the genomes of 1000 actinobacteria strains.</title>
        <authorList>
            <person name="Klenk H.-P."/>
        </authorList>
    </citation>
    <scope>NUCLEOTIDE SEQUENCE [LARGE SCALE GENOMIC DNA]</scope>
    <source>
        <strain evidence="2 3">DSM 41929</strain>
    </source>
</reference>
<organism evidence="2 3">
    <name type="scientific">Streptomyces puniciscabiei</name>
    <dbReference type="NCBI Taxonomy" id="164348"/>
    <lineage>
        <taxon>Bacteria</taxon>
        <taxon>Bacillati</taxon>
        <taxon>Actinomycetota</taxon>
        <taxon>Actinomycetes</taxon>
        <taxon>Kitasatosporales</taxon>
        <taxon>Streptomycetaceae</taxon>
        <taxon>Streptomyces</taxon>
    </lineage>
</organism>
<name>A0A542UDU6_9ACTN</name>
<dbReference type="AlphaFoldDB" id="A0A542UDU6"/>
<evidence type="ECO:0000256" key="1">
    <source>
        <dbReference type="SAM" id="MobiDB-lite"/>
    </source>
</evidence>
<comment type="caution">
    <text evidence="2">The sequence shown here is derived from an EMBL/GenBank/DDBJ whole genome shotgun (WGS) entry which is preliminary data.</text>
</comment>
<proteinExistence type="predicted"/>
<gene>
    <name evidence="2" type="ORF">FB563_2217</name>
</gene>
<dbReference type="EMBL" id="VFNX01000001">
    <property type="protein sequence ID" value="TQK97254.1"/>
    <property type="molecule type" value="Genomic_DNA"/>
</dbReference>
<dbReference type="Proteomes" id="UP000318103">
    <property type="component" value="Unassembled WGS sequence"/>
</dbReference>
<evidence type="ECO:0000313" key="3">
    <source>
        <dbReference type="Proteomes" id="UP000318103"/>
    </source>
</evidence>
<sequence>MPWVGPREAAGAGPASSPSSPPRRSSPDNDRNGTLENQPDSTVRLYKAPSDS</sequence>
<evidence type="ECO:0000313" key="2">
    <source>
        <dbReference type="EMBL" id="TQK97254.1"/>
    </source>
</evidence>